<feature type="domain" description="Ribosome recycling factor" evidence="4">
    <location>
        <begin position="106"/>
        <end position="276"/>
    </location>
</feature>
<dbReference type="Proteomes" id="UP000504637">
    <property type="component" value="Unplaced"/>
</dbReference>
<accession>A0A6J3LSP8</accession>
<evidence type="ECO:0000259" key="4">
    <source>
        <dbReference type="Pfam" id="PF01765"/>
    </source>
</evidence>
<dbReference type="InterPro" id="IPR002661">
    <property type="entry name" value="Ribosome_recyc_fac"/>
</dbReference>
<dbReference type="GO" id="GO:0006412">
    <property type="term" value="P:translation"/>
    <property type="evidence" value="ECO:0007669"/>
    <property type="project" value="UniProtKB-KW"/>
</dbReference>
<evidence type="ECO:0000313" key="5">
    <source>
        <dbReference type="Proteomes" id="UP000504637"/>
    </source>
</evidence>
<name>A0A6J3LSP8_9PEZI</name>
<dbReference type="Pfam" id="PF01765">
    <property type="entry name" value="RRF"/>
    <property type="match status" value="1"/>
</dbReference>
<comment type="similarity">
    <text evidence="1">Belongs to the RRF family.</text>
</comment>
<gene>
    <name evidence="6" type="ORF">K489DRAFT_413269</name>
</gene>
<reference evidence="6" key="1">
    <citation type="submission" date="2020-01" db="EMBL/GenBank/DDBJ databases">
        <authorList>
            <consortium name="DOE Joint Genome Institute"/>
            <person name="Haridas S."/>
            <person name="Albert R."/>
            <person name="Binder M."/>
            <person name="Bloem J."/>
            <person name="Labutti K."/>
            <person name="Salamov A."/>
            <person name="Andreopoulos B."/>
            <person name="Baker S.E."/>
            <person name="Barry K."/>
            <person name="Bills G."/>
            <person name="Bluhm B.H."/>
            <person name="Cannon C."/>
            <person name="Castanera R."/>
            <person name="Culley D.E."/>
            <person name="Daum C."/>
            <person name="Ezra D."/>
            <person name="Gonzalez J.B."/>
            <person name="Henrissat B."/>
            <person name="Kuo A."/>
            <person name="Liang C."/>
            <person name="Lipzen A."/>
            <person name="Lutzoni F."/>
            <person name="Magnuson J."/>
            <person name="Mondo S."/>
            <person name="Nolan M."/>
            <person name="Ohm R."/>
            <person name="Pangilinan J."/>
            <person name="Park H.-J."/>
            <person name="Ramirez L."/>
            <person name="Alfaro M."/>
            <person name="Sun H."/>
            <person name="Tritt A."/>
            <person name="Yoshinaga Y."/>
            <person name="Zwiers L.-H."/>
            <person name="Turgeon B.G."/>
            <person name="Goodwin S.B."/>
            <person name="Spatafora J.W."/>
            <person name="Crous P.W."/>
            <person name="Grigoriev I.V."/>
        </authorList>
    </citation>
    <scope>NUCLEOTIDE SEQUENCE</scope>
    <source>
        <strain evidence="6">CBS 342.82</strain>
    </source>
</reference>
<protein>
    <recommendedName>
        <fullName evidence="4">Ribosome recycling factor domain-containing protein</fullName>
    </recommendedName>
</protein>
<keyword evidence="5" id="KW-1185">Reference proteome</keyword>
<comment type="function">
    <text evidence="3">Necessary for protein synthesis in mitochondria. Functions as a ribosome recycling factor in mitochondria.</text>
</comment>
<dbReference type="GO" id="GO:0005739">
    <property type="term" value="C:mitochondrion"/>
    <property type="evidence" value="ECO:0007669"/>
    <property type="project" value="TreeGrafter"/>
</dbReference>
<dbReference type="PANTHER" id="PTHR20982:SF3">
    <property type="entry name" value="MITOCHONDRIAL RIBOSOME RECYCLING FACTOR PSEUDO 1"/>
    <property type="match status" value="1"/>
</dbReference>
<sequence>MIIRRAVLPPKILNGRFSLAIPTILQPLTSSISSTATPPLCHSIARSVPNVNRRTFTAAVCLRRDPKKFGKKNALSKDGEEKPNATDPNDLEVLKAELAEAMKSFKAKLGQLRPDGRLSPEALEVMRVRSPGMQLRDAPQLGDLCTIVSKGRTFEILAYNQNDVKNISKLLQSTAHSLTPKVNPDNTNPNRIVVDIPPATAASRTRVVEEAHQLGNEVNRAITLARANQQKRHRAMRLNHTARPDDINKGMFTTNDLTKAANEEAKKITEEFKKVVLWQ</sequence>
<evidence type="ECO:0000256" key="1">
    <source>
        <dbReference type="ARBA" id="ARBA00005912"/>
    </source>
</evidence>
<proteinExistence type="inferred from homology"/>
<evidence type="ECO:0000313" key="6">
    <source>
        <dbReference type="RefSeq" id="XP_033455837.1"/>
    </source>
</evidence>
<dbReference type="Gene3D" id="3.30.1360.40">
    <property type="match status" value="1"/>
</dbReference>
<dbReference type="Gene3D" id="1.10.132.20">
    <property type="entry name" value="Ribosome-recycling factor"/>
    <property type="match status" value="1"/>
</dbReference>
<dbReference type="InterPro" id="IPR023584">
    <property type="entry name" value="Ribosome_recyc_fac_dom"/>
</dbReference>
<evidence type="ECO:0000256" key="2">
    <source>
        <dbReference type="ARBA" id="ARBA00022917"/>
    </source>
</evidence>
<reference evidence="6" key="2">
    <citation type="submission" date="2020-04" db="EMBL/GenBank/DDBJ databases">
        <authorList>
            <consortium name="NCBI Genome Project"/>
        </authorList>
    </citation>
    <scope>NUCLEOTIDE SEQUENCE</scope>
    <source>
        <strain evidence="6">CBS 342.82</strain>
    </source>
</reference>
<dbReference type="SUPFAM" id="SSF55194">
    <property type="entry name" value="Ribosome recycling factor, RRF"/>
    <property type="match status" value="1"/>
</dbReference>
<dbReference type="AlphaFoldDB" id="A0A6J3LSP8"/>
<evidence type="ECO:0000256" key="3">
    <source>
        <dbReference type="ARBA" id="ARBA00024909"/>
    </source>
</evidence>
<dbReference type="OrthoDB" id="407355at2759"/>
<dbReference type="InterPro" id="IPR036191">
    <property type="entry name" value="RRF_sf"/>
</dbReference>
<dbReference type="PANTHER" id="PTHR20982">
    <property type="entry name" value="RIBOSOME RECYCLING FACTOR"/>
    <property type="match status" value="1"/>
</dbReference>
<organism evidence="6">
    <name type="scientific">Dissoconium aciculare CBS 342.82</name>
    <dbReference type="NCBI Taxonomy" id="1314786"/>
    <lineage>
        <taxon>Eukaryota</taxon>
        <taxon>Fungi</taxon>
        <taxon>Dikarya</taxon>
        <taxon>Ascomycota</taxon>
        <taxon>Pezizomycotina</taxon>
        <taxon>Dothideomycetes</taxon>
        <taxon>Dothideomycetidae</taxon>
        <taxon>Mycosphaerellales</taxon>
        <taxon>Dissoconiaceae</taxon>
        <taxon>Dissoconium</taxon>
    </lineage>
</organism>
<reference evidence="6" key="3">
    <citation type="submission" date="2025-08" db="UniProtKB">
        <authorList>
            <consortium name="RefSeq"/>
        </authorList>
    </citation>
    <scope>IDENTIFICATION</scope>
    <source>
        <strain evidence="6">CBS 342.82</strain>
    </source>
</reference>
<dbReference type="RefSeq" id="XP_033455837.1">
    <property type="nucleotide sequence ID" value="XM_033608020.1"/>
</dbReference>
<dbReference type="GeneID" id="54365819"/>
<dbReference type="GO" id="GO:0043023">
    <property type="term" value="F:ribosomal large subunit binding"/>
    <property type="evidence" value="ECO:0007669"/>
    <property type="project" value="TreeGrafter"/>
</dbReference>
<keyword evidence="2" id="KW-0648">Protein biosynthesis</keyword>